<feature type="domain" description="Biotin-protein ligase N-terminal" evidence="2">
    <location>
        <begin position="10"/>
        <end position="103"/>
    </location>
</feature>
<proteinExistence type="predicted"/>
<dbReference type="EMBL" id="CP111015">
    <property type="protein sequence ID" value="WAR01690.1"/>
    <property type="molecule type" value="Genomic_DNA"/>
</dbReference>
<feature type="non-terminal residue" evidence="3">
    <location>
        <position position="1"/>
    </location>
</feature>
<name>A0ABY7DYF0_MYAAR</name>
<protein>
    <recommendedName>
        <fullName evidence="2">Biotin-protein ligase N-terminal domain-containing protein</fullName>
    </recommendedName>
</protein>
<evidence type="ECO:0000313" key="3">
    <source>
        <dbReference type="EMBL" id="WAR01690.1"/>
    </source>
</evidence>
<sequence length="386" mass="41702">VCVNYPSMTQVLVYRGLGALEDYAAMLLRMLKSLLDPSHHDVHFITPEQIVQGNLNSKVSALAIGGGYDLGLIEALGDTGMSNIQCFVRSGGAYFGACIGPLYKPYDYNSRSGSVAAHIDFTPTGVCLGIDSQSEINEDTENGSGLLIKSPKRAETPKLNVLITESTTKIDQNTESLAQNGHNTESPKQTGHKTESSNQTGYNTESPNQMGHNTESPSQMGHNTESPSQMGYNTESPSQMGLNTESPNQKKQNIESLTQNGPLNGIHSPNVNGTADDDFLPDVRGVISRSYFSGGGYFKLEVDERSCDVKILSRYVDLPGNPTAAVLCGVEKGVAVLTGLHLECTAADIDDGDKTVENMIPILKQNEKKNTFILKSLLKELRLKVK</sequence>
<reference evidence="3" key="1">
    <citation type="submission" date="2022-11" db="EMBL/GenBank/DDBJ databases">
        <title>Centuries of genome instability and evolution in soft-shell clam transmissible cancer (bioRxiv).</title>
        <authorList>
            <person name="Hart S.F.M."/>
            <person name="Yonemitsu M.A."/>
            <person name="Giersch R.M."/>
            <person name="Beal B.F."/>
            <person name="Arriagada G."/>
            <person name="Davis B.W."/>
            <person name="Ostrander E.A."/>
            <person name="Goff S.P."/>
            <person name="Metzger M.J."/>
        </authorList>
    </citation>
    <scope>NUCLEOTIDE SEQUENCE</scope>
    <source>
        <strain evidence="3">MELC-2E11</strain>
        <tissue evidence="3">Siphon/mantle</tissue>
    </source>
</reference>
<feature type="domain" description="Biotin-protein ligase N-terminal" evidence="2">
    <location>
        <begin position="288"/>
        <end position="386"/>
    </location>
</feature>
<accession>A0ABY7DYF0</accession>
<evidence type="ECO:0000259" key="2">
    <source>
        <dbReference type="Pfam" id="PF09825"/>
    </source>
</evidence>
<feature type="compositionally biased region" description="Polar residues" evidence="1">
    <location>
        <begin position="196"/>
        <end position="250"/>
    </location>
</feature>
<organism evidence="3 4">
    <name type="scientific">Mya arenaria</name>
    <name type="common">Soft-shell clam</name>
    <dbReference type="NCBI Taxonomy" id="6604"/>
    <lineage>
        <taxon>Eukaryota</taxon>
        <taxon>Metazoa</taxon>
        <taxon>Spiralia</taxon>
        <taxon>Lophotrochozoa</taxon>
        <taxon>Mollusca</taxon>
        <taxon>Bivalvia</taxon>
        <taxon>Autobranchia</taxon>
        <taxon>Heteroconchia</taxon>
        <taxon>Euheterodonta</taxon>
        <taxon>Imparidentia</taxon>
        <taxon>Neoheterodontei</taxon>
        <taxon>Myida</taxon>
        <taxon>Myoidea</taxon>
        <taxon>Myidae</taxon>
        <taxon>Mya</taxon>
    </lineage>
</organism>
<evidence type="ECO:0000313" key="4">
    <source>
        <dbReference type="Proteomes" id="UP001164746"/>
    </source>
</evidence>
<gene>
    <name evidence="3" type="ORF">MAR_008248</name>
</gene>
<keyword evidence="4" id="KW-1185">Reference proteome</keyword>
<dbReference type="Pfam" id="PF09825">
    <property type="entry name" value="BPL_N"/>
    <property type="match status" value="2"/>
</dbReference>
<feature type="compositionally biased region" description="Polar residues" evidence="1">
    <location>
        <begin position="163"/>
        <end position="189"/>
    </location>
</feature>
<dbReference type="InterPro" id="IPR019197">
    <property type="entry name" value="Biotin-prot_ligase_N"/>
</dbReference>
<feature type="region of interest" description="Disordered" evidence="1">
    <location>
        <begin position="158"/>
        <end position="250"/>
    </location>
</feature>
<dbReference type="Proteomes" id="UP001164746">
    <property type="component" value="Chromosome 4"/>
</dbReference>
<evidence type="ECO:0000256" key="1">
    <source>
        <dbReference type="SAM" id="MobiDB-lite"/>
    </source>
</evidence>